<proteinExistence type="predicted"/>
<evidence type="ECO:0000313" key="1">
    <source>
        <dbReference type="EMBL" id="EMA69154.1"/>
    </source>
</evidence>
<dbReference type="OrthoDB" id="326495at2157"/>
<dbReference type="GO" id="GO:0004386">
    <property type="term" value="F:helicase activity"/>
    <property type="evidence" value="ECO:0007669"/>
    <property type="project" value="UniProtKB-KW"/>
</dbReference>
<organism evidence="1 2">
    <name type="scientific">Halorubrum aidingense JCM 13560</name>
    <dbReference type="NCBI Taxonomy" id="1230454"/>
    <lineage>
        <taxon>Archaea</taxon>
        <taxon>Methanobacteriati</taxon>
        <taxon>Methanobacteriota</taxon>
        <taxon>Stenosarchaea group</taxon>
        <taxon>Halobacteria</taxon>
        <taxon>Halobacteriales</taxon>
        <taxon>Haloferacaceae</taxon>
        <taxon>Halorubrum</taxon>
    </lineage>
</organism>
<name>M0PHS4_9EURY</name>
<comment type="caution">
    <text evidence="1">The sequence shown here is derived from an EMBL/GenBank/DDBJ whole genome shotgun (WGS) entry which is preliminary data.</text>
</comment>
<reference evidence="1 2" key="1">
    <citation type="journal article" date="2014" name="PLoS Genet.">
        <title>Phylogenetically driven sequencing of extremely halophilic archaea reveals strategies for static and dynamic osmo-response.</title>
        <authorList>
            <person name="Becker E.A."/>
            <person name="Seitzer P.M."/>
            <person name="Tritt A."/>
            <person name="Larsen D."/>
            <person name="Krusor M."/>
            <person name="Yao A.I."/>
            <person name="Wu D."/>
            <person name="Madern D."/>
            <person name="Eisen J.A."/>
            <person name="Darling A.E."/>
            <person name="Facciotti M.T."/>
        </authorList>
    </citation>
    <scope>NUCLEOTIDE SEQUENCE [LARGE SCALE GENOMIC DNA]</scope>
    <source>
        <strain evidence="1 2">JCM 13560</strain>
    </source>
</reference>
<keyword evidence="1" id="KW-0378">Hydrolase</keyword>
<dbReference type="STRING" id="1230454.C461_03227"/>
<dbReference type="EMBL" id="AOJI01000016">
    <property type="protein sequence ID" value="EMA69154.1"/>
    <property type="molecule type" value="Genomic_DNA"/>
</dbReference>
<keyword evidence="1" id="KW-0547">Nucleotide-binding</keyword>
<dbReference type="AlphaFoldDB" id="M0PHS4"/>
<keyword evidence="1" id="KW-0347">Helicase</keyword>
<sequence>MSSLLERSQVVEAGQTWRCDEARAAPDDVPAPHDVPLWAPHPRFSAIVDRVQDDYVELTVTTGNSHPRTPAFGAEMVSTVETLTNDPRWSFEGDREVRDV</sequence>
<keyword evidence="1" id="KW-0067">ATP-binding</keyword>
<accession>M0PHS4</accession>
<evidence type="ECO:0000313" key="2">
    <source>
        <dbReference type="Proteomes" id="UP000011575"/>
    </source>
</evidence>
<dbReference type="Proteomes" id="UP000011575">
    <property type="component" value="Unassembled WGS sequence"/>
</dbReference>
<protein>
    <submittedName>
        <fullName evidence="1">SNF2/RAD54 family helicase</fullName>
    </submittedName>
</protein>
<dbReference type="PATRIC" id="fig|1230454.4.peg.662"/>
<gene>
    <name evidence="1" type="ORF">C461_03227</name>
</gene>
<keyword evidence="2" id="KW-1185">Reference proteome</keyword>
<dbReference type="RefSeq" id="WP_007998601.1">
    <property type="nucleotide sequence ID" value="NZ_AOJI01000016.1"/>
</dbReference>